<dbReference type="PANTHER" id="PTHR48182">
    <property type="entry name" value="PROTEIN SERAC1"/>
    <property type="match status" value="1"/>
</dbReference>
<sequence>MKARVIGKENVTTQQGADREGLWSSHVDHTGISFGGHSSYKPANKNNLFAHAKDLLYALERERPMQRPIIFVAHSLGGIMVKETLRRSEISREPSIRDTIQSTVGVVFLGTPHRGSPGLANLGEIVRRTASHLLRVDSNATVLRTLGYDSPELELCRESFATQWREFNFRVKTFQEAYGIGGVAIGPMGEKFVPDSSSSLDDAREHAESINANHMDMVRFDSAANPGYQKVAGELRIIINQLPEILYQKGCHFGFLYSVFLND</sequence>
<evidence type="ECO:0008006" key="9">
    <source>
        <dbReference type="Google" id="ProtNLM"/>
    </source>
</evidence>
<keyword evidence="4" id="KW-0256">Endoplasmic reticulum</keyword>
<dbReference type="PANTHER" id="PTHR48182:SF2">
    <property type="entry name" value="PROTEIN SERAC1"/>
    <property type="match status" value="1"/>
</dbReference>
<keyword evidence="8" id="KW-1185">Reference proteome</keyword>
<dbReference type="EMBL" id="MU006807">
    <property type="protein sequence ID" value="KAF2635430.1"/>
    <property type="molecule type" value="Genomic_DNA"/>
</dbReference>
<evidence type="ECO:0000256" key="4">
    <source>
        <dbReference type="ARBA" id="ARBA00022824"/>
    </source>
</evidence>
<gene>
    <name evidence="7" type="ORF">P280DRAFT_484655</name>
</gene>
<evidence type="ECO:0000313" key="7">
    <source>
        <dbReference type="EMBL" id="KAF2635430.1"/>
    </source>
</evidence>
<dbReference type="SUPFAM" id="SSF53474">
    <property type="entry name" value="alpha/beta-Hydrolases"/>
    <property type="match status" value="1"/>
</dbReference>
<dbReference type="GO" id="GO:0016020">
    <property type="term" value="C:membrane"/>
    <property type="evidence" value="ECO:0007669"/>
    <property type="project" value="UniProtKB-SubCell"/>
</dbReference>
<keyword evidence="5" id="KW-0496">Mitochondrion</keyword>
<proteinExistence type="predicted"/>
<dbReference type="GO" id="GO:0005739">
    <property type="term" value="C:mitochondrion"/>
    <property type="evidence" value="ECO:0007669"/>
    <property type="project" value="UniProtKB-SubCell"/>
</dbReference>
<dbReference type="AlphaFoldDB" id="A0A6A6RJC2"/>
<reference evidence="7" key="1">
    <citation type="journal article" date="2020" name="Stud. Mycol.">
        <title>101 Dothideomycetes genomes: a test case for predicting lifestyles and emergence of pathogens.</title>
        <authorList>
            <person name="Haridas S."/>
            <person name="Albert R."/>
            <person name="Binder M."/>
            <person name="Bloem J."/>
            <person name="Labutti K."/>
            <person name="Salamov A."/>
            <person name="Andreopoulos B."/>
            <person name="Baker S."/>
            <person name="Barry K."/>
            <person name="Bills G."/>
            <person name="Bluhm B."/>
            <person name="Cannon C."/>
            <person name="Castanera R."/>
            <person name="Culley D."/>
            <person name="Daum C."/>
            <person name="Ezra D."/>
            <person name="Gonzalez J."/>
            <person name="Henrissat B."/>
            <person name="Kuo A."/>
            <person name="Liang C."/>
            <person name="Lipzen A."/>
            <person name="Lutzoni F."/>
            <person name="Magnuson J."/>
            <person name="Mondo S."/>
            <person name="Nolan M."/>
            <person name="Ohm R."/>
            <person name="Pangilinan J."/>
            <person name="Park H.-J."/>
            <person name="Ramirez L."/>
            <person name="Alfaro M."/>
            <person name="Sun H."/>
            <person name="Tritt A."/>
            <person name="Yoshinaga Y."/>
            <person name="Zwiers L.-H."/>
            <person name="Turgeon B."/>
            <person name="Goodwin S."/>
            <person name="Spatafora J."/>
            <person name="Crous P."/>
            <person name="Grigoriev I."/>
        </authorList>
    </citation>
    <scope>NUCLEOTIDE SEQUENCE</scope>
    <source>
        <strain evidence="7">CBS 473.64</strain>
    </source>
</reference>
<dbReference type="InterPro" id="IPR052374">
    <property type="entry name" value="SERAC1"/>
</dbReference>
<accession>A0A6A6RJC2</accession>
<dbReference type="Gene3D" id="3.40.50.1820">
    <property type="entry name" value="alpha/beta hydrolase"/>
    <property type="match status" value="1"/>
</dbReference>
<evidence type="ECO:0000256" key="6">
    <source>
        <dbReference type="ARBA" id="ARBA00023136"/>
    </source>
</evidence>
<dbReference type="Proteomes" id="UP000799753">
    <property type="component" value="Unassembled WGS sequence"/>
</dbReference>
<dbReference type="InterPro" id="IPR029058">
    <property type="entry name" value="AB_hydrolase_fold"/>
</dbReference>
<evidence type="ECO:0000256" key="5">
    <source>
        <dbReference type="ARBA" id="ARBA00023128"/>
    </source>
</evidence>
<name>A0A6A6RJC2_9PLEO</name>
<evidence type="ECO:0000313" key="8">
    <source>
        <dbReference type="Proteomes" id="UP000799753"/>
    </source>
</evidence>
<dbReference type="OrthoDB" id="5086500at2759"/>
<dbReference type="GO" id="GO:0005783">
    <property type="term" value="C:endoplasmic reticulum"/>
    <property type="evidence" value="ECO:0007669"/>
    <property type="project" value="UniProtKB-SubCell"/>
</dbReference>
<evidence type="ECO:0000256" key="1">
    <source>
        <dbReference type="ARBA" id="ARBA00004173"/>
    </source>
</evidence>
<comment type="subcellular location">
    <subcellularLocation>
        <location evidence="2">Endoplasmic reticulum</location>
    </subcellularLocation>
    <subcellularLocation>
        <location evidence="3">Membrane</location>
    </subcellularLocation>
    <subcellularLocation>
        <location evidence="1">Mitochondrion</location>
    </subcellularLocation>
</comment>
<evidence type="ECO:0000256" key="3">
    <source>
        <dbReference type="ARBA" id="ARBA00004370"/>
    </source>
</evidence>
<evidence type="ECO:0000256" key="2">
    <source>
        <dbReference type="ARBA" id="ARBA00004240"/>
    </source>
</evidence>
<organism evidence="7 8">
    <name type="scientific">Massarina eburnea CBS 473.64</name>
    <dbReference type="NCBI Taxonomy" id="1395130"/>
    <lineage>
        <taxon>Eukaryota</taxon>
        <taxon>Fungi</taxon>
        <taxon>Dikarya</taxon>
        <taxon>Ascomycota</taxon>
        <taxon>Pezizomycotina</taxon>
        <taxon>Dothideomycetes</taxon>
        <taxon>Pleosporomycetidae</taxon>
        <taxon>Pleosporales</taxon>
        <taxon>Massarineae</taxon>
        <taxon>Massarinaceae</taxon>
        <taxon>Massarina</taxon>
    </lineage>
</organism>
<keyword evidence="6" id="KW-0472">Membrane</keyword>
<protein>
    <recommendedName>
        <fullName evidence="9">DUF676 domain-containing protein</fullName>
    </recommendedName>
</protein>